<protein>
    <submittedName>
        <fullName evidence="1">Uncharacterized protein</fullName>
    </submittedName>
</protein>
<organism evidence="1 2">
    <name type="scientific">Sphingobacterium thalpophilum</name>
    <dbReference type="NCBI Taxonomy" id="259"/>
    <lineage>
        <taxon>Bacteria</taxon>
        <taxon>Pseudomonadati</taxon>
        <taxon>Bacteroidota</taxon>
        <taxon>Sphingobacteriia</taxon>
        <taxon>Sphingobacteriales</taxon>
        <taxon>Sphingobacteriaceae</taxon>
        <taxon>Sphingobacterium</taxon>
    </lineage>
</organism>
<dbReference type="Proteomes" id="UP001485301">
    <property type="component" value="Chromosome"/>
</dbReference>
<evidence type="ECO:0000313" key="1">
    <source>
        <dbReference type="EMBL" id="WZN53883.1"/>
    </source>
</evidence>
<proteinExistence type="predicted"/>
<keyword evidence="2" id="KW-1185">Reference proteome</keyword>
<gene>
    <name evidence="1" type="ORF">AACH28_14625</name>
</gene>
<evidence type="ECO:0000313" key="2">
    <source>
        <dbReference type="Proteomes" id="UP001485301"/>
    </source>
</evidence>
<sequence length="131" mass="14187">MATKRNSWLRVGTLAVLGLGLAYGTQSFTEKEEVKVEPKTTTTRANQTWYNNELVNSDPTNPANYALTPKFECGDKTEEICSISAPDNGSGQPDMSHVQPSGQTVESEIQDATSTPTPSTNDTVLAFRSSQ</sequence>
<accession>A0ACD5BWP5</accession>
<dbReference type="EMBL" id="CP151087">
    <property type="protein sequence ID" value="WZN53883.1"/>
    <property type="molecule type" value="Genomic_DNA"/>
</dbReference>
<name>A0ACD5BWP5_9SPHI</name>
<reference evidence="1" key="1">
    <citation type="submission" date="2024-04" db="EMBL/GenBank/DDBJ databases">
        <title>Complete genome sequence of Sphingobacterium thalpophiium BAA-1094.</title>
        <authorList>
            <person name="Adaikpoh B.I."/>
        </authorList>
    </citation>
    <scope>NUCLEOTIDE SEQUENCE</scope>
    <source>
        <strain evidence="1">BAA-1094</strain>
    </source>
</reference>